<evidence type="ECO:0000313" key="2">
    <source>
        <dbReference type="EMBL" id="RYU82839.1"/>
    </source>
</evidence>
<dbReference type="Gene3D" id="2.120.10.30">
    <property type="entry name" value="TolB, C-terminal domain"/>
    <property type="match status" value="1"/>
</dbReference>
<reference evidence="2 3" key="1">
    <citation type="submission" date="2019-02" db="EMBL/GenBank/DDBJ databases">
        <title>Bacterial novel species isolated from soil.</title>
        <authorList>
            <person name="Jung H.-Y."/>
        </authorList>
    </citation>
    <scope>NUCLEOTIDE SEQUENCE [LARGE SCALE GENOMIC DNA]</scope>
    <source>
        <strain evidence="2 3">1-3-3-3</strain>
    </source>
</reference>
<sequence length="353" mass="38413">MKNGTLLPALLLAGLLALSPGAFAQSKAKPPVKAPAPAAAVAWRGRLVYAHSGDVNQYEFATKADRLLLQKGLEPFAAADGDIYYLNDAFPKGKYLIRKSNPSATQFRNVLDMSSENPDYKQALEDYSVIRGTGISAILSSLHDPRVSPDGKYLAVTVLGYQGQAFPTNCVAVFDRATGKLVKQFDNKYYGTWLPDGRLLMSGTYKVGSTDGGLYTSPQPGIFLTEADLTAPRRIDPELDDPAPYHATPSPDGRRVAFILNNHLWVMNLDGSGLQQLTAVDRDNIETYPSWSPDGKYVACWTYKTFEKSYFTAIAVVPAAAPAPVALTDQAPVWPRDPKGFRISGGAGQFSWR</sequence>
<dbReference type="InterPro" id="IPR011042">
    <property type="entry name" value="6-blade_b-propeller_TolB-like"/>
</dbReference>
<dbReference type="RefSeq" id="WP_129919821.1">
    <property type="nucleotide sequence ID" value="NZ_SEWE01000005.1"/>
</dbReference>
<evidence type="ECO:0000256" key="1">
    <source>
        <dbReference type="SAM" id="SignalP"/>
    </source>
</evidence>
<dbReference type="AlphaFoldDB" id="A0A4Q5LES8"/>
<dbReference type="Pfam" id="PF07676">
    <property type="entry name" value="PD40"/>
    <property type="match status" value="2"/>
</dbReference>
<dbReference type="InterPro" id="IPR011659">
    <property type="entry name" value="WD40"/>
</dbReference>
<name>A0A4Q5LES8_9BACT</name>
<protein>
    <recommendedName>
        <fullName evidence="4">Dipeptidylpeptidase IV N-terminal domain-containing protein</fullName>
    </recommendedName>
</protein>
<keyword evidence="3" id="KW-1185">Reference proteome</keyword>
<comment type="caution">
    <text evidence="2">The sequence shown here is derived from an EMBL/GenBank/DDBJ whole genome shotgun (WGS) entry which is preliminary data.</text>
</comment>
<evidence type="ECO:0000313" key="3">
    <source>
        <dbReference type="Proteomes" id="UP000294155"/>
    </source>
</evidence>
<feature type="signal peptide" evidence="1">
    <location>
        <begin position="1"/>
        <end position="24"/>
    </location>
</feature>
<dbReference type="Proteomes" id="UP000294155">
    <property type="component" value="Unassembled WGS sequence"/>
</dbReference>
<feature type="chain" id="PRO_5020907718" description="Dipeptidylpeptidase IV N-terminal domain-containing protein" evidence="1">
    <location>
        <begin position="25"/>
        <end position="353"/>
    </location>
</feature>
<dbReference type="EMBL" id="SEWE01000005">
    <property type="protein sequence ID" value="RYU82839.1"/>
    <property type="molecule type" value="Genomic_DNA"/>
</dbReference>
<keyword evidence="1" id="KW-0732">Signal</keyword>
<organism evidence="2 3">
    <name type="scientific">Hymenobacter persicinus</name>
    <dbReference type="NCBI Taxonomy" id="2025506"/>
    <lineage>
        <taxon>Bacteria</taxon>
        <taxon>Pseudomonadati</taxon>
        <taxon>Bacteroidota</taxon>
        <taxon>Cytophagia</taxon>
        <taxon>Cytophagales</taxon>
        <taxon>Hymenobacteraceae</taxon>
        <taxon>Hymenobacter</taxon>
    </lineage>
</organism>
<dbReference type="SUPFAM" id="SSF82171">
    <property type="entry name" value="DPP6 N-terminal domain-like"/>
    <property type="match status" value="1"/>
</dbReference>
<dbReference type="OrthoDB" id="9815657at2"/>
<evidence type="ECO:0008006" key="4">
    <source>
        <dbReference type="Google" id="ProtNLM"/>
    </source>
</evidence>
<proteinExistence type="predicted"/>
<accession>A0A4Q5LES8</accession>
<gene>
    <name evidence="2" type="ORF">EWM57_03890</name>
</gene>